<evidence type="ECO:0000313" key="2">
    <source>
        <dbReference type="Proteomes" id="UP000603056"/>
    </source>
</evidence>
<dbReference type="Proteomes" id="UP000603056">
    <property type="component" value="Unassembled WGS sequence"/>
</dbReference>
<dbReference type="AlphaFoldDB" id="A0A811TAC1"/>
<organism evidence="1 2">
    <name type="scientific">Candidatus Argoarchaeum ethanivorans</name>
    <dbReference type="NCBI Taxonomy" id="2608793"/>
    <lineage>
        <taxon>Archaea</taxon>
        <taxon>Methanobacteriati</taxon>
        <taxon>Methanobacteriota</taxon>
        <taxon>Stenosarchaea group</taxon>
        <taxon>Methanomicrobia</taxon>
        <taxon>Methanosarcinales</taxon>
        <taxon>Methanosarcinales incertae sedis</taxon>
        <taxon>GOM Arc I cluster</taxon>
        <taxon>Candidatus Argoarchaeum</taxon>
    </lineage>
</organism>
<sequence>MRASVFIKYDTIKTYVEKQGSKKDNLLLKAPAISLI</sequence>
<comment type="caution">
    <text evidence="1">The sequence shown here is derived from an EMBL/GenBank/DDBJ whole genome shotgun (WGS) entry which is preliminary data.</text>
</comment>
<proteinExistence type="predicted"/>
<protein>
    <submittedName>
        <fullName evidence="1">Uncharacterized protein</fullName>
    </submittedName>
</protein>
<accession>A0A811TAC1</accession>
<name>A0A811TAC1_9EURY</name>
<evidence type="ECO:0000313" key="1">
    <source>
        <dbReference type="EMBL" id="CAD6492592.1"/>
    </source>
</evidence>
<dbReference type="EMBL" id="CAJHIP010000010">
    <property type="protein sequence ID" value="CAD6492592.1"/>
    <property type="molecule type" value="Genomic_DNA"/>
</dbReference>
<reference evidence="1" key="1">
    <citation type="submission" date="2020-10" db="EMBL/GenBank/DDBJ databases">
        <authorList>
            <person name="Hahn C.J."/>
            <person name="Laso-Perez R."/>
            <person name="Vulcano F."/>
            <person name="Vaziourakis K.-M."/>
            <person name="Stokke R."/>
            <person name="Steen I.H."/>
            <person name="Teske A."/>
            <person name="Boetius A."/>
            <person name="Liebeke M."/>
            <person name="Amann R."/>
            <person name="Knittel K."/>
        </authorList>
    </citation>
    <scope>NUCLEOTIDE SEQUENCE</scope>
    <source>
        <strain evidence="1">Gfbio:e3339647-f889-4370-9287-4fb5cb688e4c:AG394J04_GoMArc1</strain>
    </source>
</reference>
<gene>
    <name evidence="1" type="ORF">FFODKBPE_00341</name>
</gene>